<dbReference type="Pfam" id="PF03124">
    <property type="entry name" value="EXS"/>
    <property type="match status" value="1"/>
</dbReference>
<evidence type="ECO:0000256" key="1">
    <source>
        <dbReference type="ARBA" id="ARBA00004141"/>
    </source>
</evidence>
<evidence type="ECO:0000256" key="3">
    <source>
        <dbReference type="ARBA" id="ARBA00022989"/>
    </source>
</evidence>
<evidence type="ECO:0000256" key="2">
    <source>
        <dbReference type="ARBA" id="ARBA00022692"/>
    </source>
</evidence>
<dbReference type="InterPro" id="IPR004342">
    <property type="entry name" value="EXS_C"/>
</dbReference>
<organism evidence="7 9">
    <name type="scientific">Ostreococcus lucimarinus (strain CCE9901)</name>
    <dbReference type="NCBI Taxonomy" id="436017"/>
    <lineage>
        <taxon>Eukaryota</taxon>
        <taxon>Viridiplantae</taxon>
        <taxon>Chlorophyta</taxon>
        <taxon>Mamiellophyceae</taxon>
        <taxon>Mamiellales</taxon>
        <taxon>Bathycoccaceae</taxon>
        <taxon>Ostreococcus</taxon>
    </lineage>
</organism>
<dbReference type="GO" id="GO:0005737">
    <property type="term" value="C:cytoplasm"/>
    <property type="evidence" value="ECO:0007669"/>
    <property type="project" value="TreeGrafter"/>
</dbReference>
<dbReference type="KEGG" id="olu:OSTLU_6646"/>
<dbReference type="OMA" id="LGSEQHN"/>
<feature type="transmembrane region" description="Helical" evidence="5">
    <location>
        <begin position="56"/>
        <end position="78"/>
    </location>
</feature>
<dbReference type="Gramene" id="ABO99568">
    <property type="protein sequence ID" value="ABO99568"/>
    <property type="gene ID" value="OSTLU_6417"/>
</dbReference>
<feature type="non-terminal residue" evidence="7">
    <location>
        <position position="196"/>
    </location>
</feature>
<gene>
    <name evidence="8" type="ORF">OSTLU_6417</name>
    <name evidence="7" type="ORF">OSTLU_6646</name>
</gene>
<dbReference type="KEGG" id="olu:OSTLU_6417"/>
<dbReference type="PANTHER" id="PTHR10783:SF46">
    <property type="entry name" value="PROTEIN ERD1 HOMOLOG 2"/>
    <property type="match status" value="1"/>
</dbReference>
<reference evidence="7 9" key="1">
    <citation type="journal article" date="2007" name="Proc. Natl. Acad. Sci. U.S.A.">
        <title>The tiny eukaryote Ostreococcus provides genomic insights into the paradox of plankton speciation.</title>
        <authorList>
            <person name="Palenik B."/>
            <person name="Grimwood J."/>
            <person name="Aerts A."/>
            <person name="Rouze P."/>
            <person name="Salamov A."/>
            <person name="Putnam N."/>
            <person name="Dupont C."/>
            <person name="Jorgensen R."/>
            <person name="Derelle E."/>
            <person name="Rombauts S."/>
            <person name="Zhou K."/>
            <person name="Otillar R."/>
            <person name="Merchant S.S."/>
            <person name="Podell S."/>
            <person name="Gaasterland T."/>
            <person name="Napoli C."/>
            <person name="Gendler K."/>
            <person name="Manuell A."/>
            <person name="Tai V."/>
            <person name="Vallon O."/>
            <person name="Piganeau G."/>
            <person name="Jancek S."/>
            <person name="Heijde M."/>
            <person name="Jabbari K."/>
            <person name="Bowler C."/>
            <person name="Lohr M."/>
            <person name="Robbens S."/>
            <person name="Werner G."/>
            <person name="Dubchak I."/>
            <person name="Pazour G.J."/>
            <person name="Ren Q."/>
            <person name="Paulsen I."/>
            <person name="Delwiche C."/>
            <person name="Schmutz J."/>
            <person name="Rokhsar D."/>
            <person name="Van de Peer Y."/>
            <person name="Moreau H."/>
            <person name="Grigoriev I.V."/>
        </authorList>
    </citation>
    <scope>NUCLEOTIDE SEQUENCE [LARGE SCALE GENOMIC DNA]</scope>
    <source>
        <strain evidence="7 9">CCE9901</strain>
    </source>
</reference>
<feature type="domain" description="EXS" evidence="6">
    <location>
        <begin position="19"/>
        <end position="196"/>
    </location>
</feature>
<evidence type="ECO:0000256" key="4">
    <source>
        <dbReference type="ARBA" id="ARBA00023136"/>
    </source>
</evidence>
<keyword evidence="9" id="KW-1185">Reference proteome</keyword>
<dbReference type="OrthoDB" id="2159384at2759"/>
<feature type="non-terminal residue" evidence="7">
    <location>
        <position position="1"/>
    </location>
</feature>
<name>A4S7B3_OSTLU</name>
<evidence type="ECO:0000256" key="5">
    <source>
        <dbReference type="SAM" id="Phobius"/>
    </source>
</evidence>
<accession>A4S7B3</accession>
<feature type="transmembrane region" description="Helical" evidence="5">
    <location>
        <begin position="84"/>
        <end position="105"/>
    </location>
</feature>
<evidence type="ECO:0000313" key="8">
    <source>
        <dbReference type="EMBL" id="ABO99568.1"/>
    </source>
</evidence>
<dbReference type="PROSITE" id="PS51380">
    <property type="entry name" value="EXS"/>
    <property type="match status" value="1"/>
</dbReference>
<evidence type="ECO:0000259" key="6">
    <source>
        <dbReference type="PROSITE" id="PS51380"/>
    </source>
</evidence>
<protein>
    <recommendedName>
        <fullName evidence="6">EXS domain-containing protein</fullName>
    </recommendedName>
</protein>
<dbReference type="PANTHER" id="PTHR10783">
    <property type="entry name" value="XENOTROPIC AND POLYTROPIC RETROVIRUS RECEPTOR 1-RELATED"/>
    <property type="match status" value="1"/>
</dbReference>
<dbReference type="GeneID" id="5005508"/>
<evidence type="ECO:0000313" key="7">
    <source>
        <dbReference type="EMBL" id="ABO99534.1"/>
    </source>
</evidence>
<comment type="subcellular location">
    <subcellularLocation>
        <location evidence="1">Membrane</location>
        <topology evidence="1">Multi-pass membrane protein</topology>
    </subcellularLocation>
</comment>
<dbReference type="AlphaFoldDB" id="A4S7B3"/>
<dbReference type="RefSeq" id="XP_001421241.1">
    <property type="nucleotide sequence ID" value="XM_001421204.1"/>
</dbReference>
<dbReference type="GeneID" id="5005325"/>
<dbReference type="GO" id="GO:0016020">
    <property type="term" value="C:membrane"/>
    <property type="evidence" value="ECO:0007669"/>
    <property type="project" value="UniProtKB-SubCell"/>
</dbReference>
<sequence length="196" mass="23263">ERVVCSVRHRVMLIHTAAGKCGDRSIMIPVVLIIPSAIRLLQCLRQFADTREPKCLYNAFKYTSAFPVIIISGFRHFIDHDDWVFFWRPLWIGFCVFNTCFSFYWDIKHDWGLSLLGGGAPRRPGEKFPFGLRERRIYGAPKVYYRAIWLNFFLRISWTYKLASHLRHHSAVLWLVTAAEITRRFQWSLFRVEVEY</sequence>
<dbReference type="EMBL" id="CP000594">
    <property type="protein sequence ID" value="ABO99534.1"/>
    <property type="molecule type" value="Genomic_DNA"/>
</dbReference>
<proteinExistence type="predicted"/>
<dbReference type="Gramene" id="ABO99534">
    <property type="protein sequence ID" value="ABO99534"/>
    <property type="gene ID" value="OSTLU_6646"/>
</dbReference>
<keyword evidence="3 5" id="KW-1133">Transmembrane helix</keyword>
<dbReference type="EMBL" id="CP000594">
    <property type="protein sequence ID" value="ABO99568.1"/>
    <property type="molecule type" value="Genomic_DNA"/>
</dbReference>
<keyword evidence="4 5" id="KW-0472">Membrane</keyword>
<dbReference type="eggNOG" id="KOG1162">
    <property type="taxonomic scope" value="Eukaryota"/>
</dbReference>
<dbReference type="RefSeq" id="XP_001421275.1">
    <property type="nucleotide sequence ID" value="XM_001421238.1"/>
</dbReference>
<dbReference type="Proteomes" id="UP000001568">
    <property type="component" value="Chromosome 14"/>
</dbReference>
<evidence type="ECO:0000313" key="9">
    <source>
        <dbReference type="Proteomes" id="UP000001568"/>
    </source>
</evidence>
<keyword evidence="2 5" id="KW-0812">Transmembrane</keyword>
<dbReference type="HOGENOM" id="CLU_087419_0_0_1"/>